<dbReference type="STRING" id="762967.HMPREF9440_01538"/>
<dbReference type="AlphaFoldDB" id="H3KFL8"/>
<sequence length="917" mass="95949">MSSDAHFEAVNGWWSNAVPAYEDKYFNGVDVLKGIGSQEGDRHLEGIRVFTTDPKQVGAEGATPVEGKDVTVVINADQLEERNRSAIYSGMRYVHDANVNDKRTVRKTTTWVLSTENAQKVGSKTQPFYVDLQSAAAAAGTFKSGQAPKNVHEFHFDGEKTKAYAHIRNVDSTVWEDGKKSEKIVASPLNNETSVFVSNGAEWSGDLITLENYWNEGTKAVRTRATKDDSVNNTVNKLAVDAKSSWIGKTSNLGRGARRTDILLDGTWTANADSDFSTLTGDGTVNVGGVKLSVGEKLDLAKIVGTAKEKEAATGTIALADKALLRVRKEANIGLVTTGGTSTIGIADGAHVSIGQLGEAYKAAAGEPAAAPSKPVEAELPASAKPIPNQPSAAAKPPVAEQPGGGAKPPAAAAAGASGGPDTTSGASMNKPAGSEESGGRRRSRRAVENVQPSGAASGAQPSAVSNGPAAAQPAANGQPAASGQPAAQPNDKPEVQGHPELNKPAPQPAASAPVKPKATPKEVFDIRFEGLSANTGLSVRDRLADTTDVRLVAASDLNKKEGGAAEVAAEMYNLVTLNSEDKARAFDFTVEASQYGDGYEGTVSAGNGAGAAPVISKLRVLQNKNALAVVDATGLTYLQWRAEADDAQERLGDLRNQPGEGGVWGRITGGNVKVNGIDADVKSVMFGSDRKVDLAGAPVWVGGALSYTDGNADLMGQAGKGRSDMSTVAGTLYGQWVSDDGTFVDVSAKLGRINTEFKLPGIRGDLHNTAASVALEAGHRFDFGKVGTGFWVEPGMGYTYARIFGGDYDSGNVKVKQSGLDSSVLRAGLKAGVSDAKLGGIYARVDYLYEFDGEATTTFGQQNRVTKDFGGGWYEVGFGGNVNFAQNVRGWAEVKRASGGDLTMPWRASVGVRWMY</sequence>
<feature type="region of interest" description="Disordered" evidence="1">
    <location>
        <begin position="372"/>
        <end position="519"/>
    </location>
</feature>
<evidence type="ECO:0000256" key="1">
    <source>
        <dbReference type="SAM" id="MobiDB-lite"/>
    </source>
</evidence>
<protein>
    <submittedName>
        <fullName evidence="3">Outer membrane autotransporter barrel domain protein</fullName>
    </submittedName>
</protein>
<dbReference type="InterPro" id="IPR036709">
    <property type="entry name" value="Autotransporte_beta_dom_sf"/>
</dbReference>
<dbReference type="NCBIfam" id="TIGR01414">
    <property type="entry name" value="autotrans_barl"/>
    <property type="match status" value="1"/>
</dbReference>
<gene>
    <name evidence="3" type="ORF">HMPREF9440_01538</name>
</gene>
<dbReference type="Proteomes" id="UP000004956">
    <property type="component" value="Unassembled WGS sequence"/>
</dbReference>
<dbReference type="Gene3D" id="2.40.128.130">
    <property type="entry name" value="Autotransporter beta-domain"/>
    <property type="match status" value="1"/>
</dbReference>
<dbReference type="PROSITE" id="PS51208">
    <property type="entry name" value="AUTOTRANSPORTER"/>
    <property type="match status" value="1"/>
</dbReference>
<keyword evidence="4" id="KW-1185">Reference proteome</keyword>
<dbReference type="SUPFAM" id="SSF103515">
    <property type="entry name" value="Autotransporter"/>
    <property type="match status" value="1"/>
</dbReference>
<name>H3KFL8_9BURK</name>
<dbReference type="PRINTS" id="PR01484">
    <property type="entry name" value="PRTACTNFAMLY"/>
</dbReference>
<dbReference type="EMBL" id="AFBQ01000227">
    <property type="protein sequence ID" value="EHY31086.1"/>
    <property type="molecule type" value="Genomic_DNA"/>
</dbReference>
<evidence type="ECO:0000313" key="4">
    <source>
        <dbReference type="Proteomes" id="UP000004956"/>
    </source>
</evidence>
<dbReference type="PATRIC" id="fig|762967.3.peg.1211"/>
<dbReference type="InterPro" id="IPR003991">
    <property type="entry name" value="Pertactin_virulence_factor"/>
</dbReference>
<feature type="domain" description="Autotransporter" evidence="2">
    <location>
        <begin position="657"/>
        <end position="917"/>
    </location>
</feature>
<reference evidence="3 4" key="1">
    <citation type="submission" date="2011-11" db="EMBL/GenBank/DDBJ databases">
        <authorList>
            <person name="Weinstock G."/>
            <person name="Sodergren E."/>
            <person name="Clifton S."/>
            <person name="Fulton L."/>
            <person name="Fulton B."/>
            <person name="Courtney L."/>
            <person name="Fronick C."/>
            <person name="Harrison M."/>
            <person name="Strong C."/>
            <person name="Farmer C."/>
            <person name="Delahaunty K."/>
            <person name="Markovic C."/>
            <person name="Hall O."/>
            <person name="Minx P."/>
            <person name="Tomlinson C."/>
            <person name="Mitreva M."/>
            <person name="Hou S."/>
            <person name="Chen J."/>
            <person name="Wollam A."/>
            <person name="Pepin K.H."/>
            <person name="Johnson M."/>
            <person name="Bhonagiri V."/>
            <person name="Zhang X."/>
            <person name="Suruliraj S."/>
            <person name="Warren W."/>
            <person name="Chinwalla A."/>
            <person name="Mardis E.R."/>
            <person name="Wilson R.K."/>
        </authorList>
    </citation>
    <scope>NUCLEOTIDE SEQUENCE [LARGE SCALE GENOMIC DNA]</scope>
    <source>
        <strain evidence="3 4">YIT 11816</strain>
    </source>
</reference>
<dbReference type="InterPro" id="IPR006315">
    <property type="entry name" value="OM_autotransptr_brl_dom"/>
</dbReference>
<dbReference type="HOGENOM" id="CLU_317590_0_0_4"/>
<evidence type="ECO:0000313" key="3">
    <source>
        <dbReference type="EMBL" id="EHY31086.1"/>
    </source>
</evidence>
<feature type="compositionally biased region" description="Basic and acidic residues" evidence="1">
    <location>
        <begin position="492"/>
        <end position="502"/>
    </location>
</feature>
<organism evidence="3 4">
    <name type="scientific">Sutterella parvirubra YIT 11816</name>
    <dbReference type="NCBI Taxonomy" id="762967"/>
    <lineage>
        <taxon>Bacteria</taxon>
        <taxon>Pseudomonadati</taxon>
        <taxon>Pseudomonadota</taxon>
        <taxon>Betaproteobacteria</taxon>
        <taxon>Burkholderiales</taxon>
        <taxon>Sutterellaceae</taxon>
        <taxon>Sutterella</taxon>
    </lineage>
</organism>
<dbReference type="InterPro" id="IPR005546">
    <property type="entry name" value="Autotransporte_beta"/>
</dbReference>
<evidence type="ECO:0000259" key="2">
    <source>
        <dbReference type="PROSITE" id="PS51208"/>
    </source>
</evidence>
<accession>H3KFL8</accession>
<proteinExistence type="predicted"/>
<feature type="compositionally biased region" description="Low complexity" evidence="1">
    <location>
        <begin position="452"/>
        <end position="491"/>
    </location>
</feature>
<dbReference type="GO" id="GO:0019867">
    <property type="term" value="C:outer membrane"/>
    <property type="evidence" value="ECO:0007669"/>
    <property type="project" value="InterPro"/>
</dbReference>
<dbReference type="SMART" id="SM00869">
    <property type="entry name" value="Autotransporter"/>
    <property type="match status" value="1"/>
</dbReference>
<feature type="compositionally biased region" description="Low complexity" evidence="1">
    <location>
        <begin position="408"/>
        <end position="428"/>
    </location>
</feature>
<dbReference type="Pfam" id="PF03797">
    <property type="entry name" value="Autotransporter"/>
    <property type="match status" value="1"/>
</dbReference>
<comment type="caution">
    <text evidence="3">The sequence shown here is derived from an EMBL/GenBank/DDBJ whole genome shotgun (WGS) entry which is preliminary data.</text>
</comment>